<accession>A0A6A6NRA8</accession>
<evidence type="ECO:0000313" key="3">
    <source>
        <dbReference type="Proteomes" id="UP000799766"/>
    </source>
</evidence>
<keyword evidence="3" id="KW-1185">Reference proteome</keyword>
<gene>
    <name evidence="2" type="ORF">BDY21DRAFT_424114</name>
</gene>
<sequence>MTNRATGGAKWPSTDVAPGPAARQAHGQAQRAVGPGGPSAPQAAATQQAGPPAFPMLPGRIVAAAGPMTKPDSAHATISPRRATPLVQPVPRQARPRARPIAVPAPPSPPLVLVPWAVLRRLGLALLQSRRLHRPARRIVRRPTPDARSPANTLPRHHPSSSQ</sequence>
<dbReference type="AlphaFoldDB" id="A0A6A6NRA8"/>
<organism evidence="2 3">
    <name type="scientific">Lineolata rhizophorae</name>
    <dbReference type="NCBI Taxonomy" id="578093"/>
    <lineage>
        <taxon>Eukaryota</taxon>
        <taxon>Fungi</taxon>
        <taxon>Dikarya</taxon>
        <taxon>Ascomycota</taxon>
        <taxon>Pezizomycotina</taxon>
        <taxon>Dothideomycetes</taxon>
        <taxon>Dothideomycetes incertae sedis</taxon>
        <taxon>Lineolatales</taxon>
        <taxon>Lineolataceae</taxon>
        <taxon>Lineolata</taxon>
    </lineage>
</organism>
<feature type="compositionally biased region" description="Low complexity" evidence="1">
    <location>
        <begin position="39"/>
        <end position="51"/>
    </location>
</feature>
<dbReference type="Proteomes" id="UP000799766">
    <property type="component" value="Unassembled WGS sequence"/>
</dbReference>
<proteinExistence type="predicted"/>
<dbReference type="EMBL" id="MU001694">
    <property type="protein sequence ID" value="KAF2453954.1"/>
    <property type="molecule type" value="Genomic_DNA"/>
</dbReference>
<feature type="compositionally biased region" description="Low complexity" evidence="1">
    <location>
        <begin position="17"/>
        <end position="32"/>
    </location>
</feature>
<feature type="region of interest" description="Disordered" evidence="1">
    <location>
        <begin position="1"/>
        <end position="106"/>
    </location>
</feature>
<protein>
    <submittedName>
        <fullName evidence="2">Uncharacterized protein</fullName>
    </submittedName>
</protein>
<feature type="region of interest" description="Disordered" evidence="1">
    <location>
        <begin position="133"/>
        <end position="163"/>
    </location>
</feature>
<name>A0A6A6NRA8_9PEZI</name>
<evidence type="ECO:0000313" key="2">
    <source>
        <dbReference type="EMBL" id="KAF2453954.1"/>
    </source>
</evidence>
<reference evidence="2" key="1">
    <citation type="journal article" date="2020" name="Stud. Mycol.">
        <title>101 Dothideomycetes genomes: a test case for predicting lifestyles and emergence of pathogens.</title>
        <authorList>
            <person name="Haridas S."/>
            <person name="Albert R."/>
            <person name="Binder M."/>
            <person name="Bloem J."/>
            <person name="Labutti K."/>
            <person name="Salamov A."/>
            <person name="Andreopoulos B."/>
            <person name="Baker S."/>
            <person name="Barry K."/>
            <person name="Bills G."/>
            <person name="Bluhm B."/>
            <person name="Cannon C."/>
            <person name="Castanera R."/>
            <person name="Culley D."/>
            <person name="Daum C."/>
            <person name="Ezra D."/>
            <person name="Gonzalez J."/>
            <person name="Henrissat B."/>
            <person name="Kuo A."/>
            <person name="Liang C."/>
            <person name="Lipzen A."/>
            <person name="Lutzoni F."/>
            <person name="Magnuson J."/>
            <person name="Mondo S."/>
            <person name="Nolan M."/>
            <person name="Ohm R."/>
            <person name="Pangilinan J."/>
            <person name="Park H.-J."/>
            <person name="Ramirez L."/>
            <person name="Alfaro M."/>
            <person name="Sun H."/>
            <person name="Tritt A."/>
            <person name="Yoshinaga Y."/>
            <person name="Zwiers L.-H."/>
            <person name="Turgeon B."/>
            <person name="Goodwin S."/>
            <person name="Spatafora J."/>
            <person name="Crous P."/>
            <person name="Grigoriev I."/>
        </authorList>
    </citation>
    <scope>NUCLEOTIDE SEQUENCE</scope>
    <source>
        <strain evidence="2">ATCC 16933</strain>
    </source>
</reference>
<evidence type="ECO:0000256" key="1">
    <source>
        <dbReference type="SAM" id="MobiDB-lite"/>
    </source>
</evidence>